<keyword evidence="1" id="KW-0472">Membrane</keyword>
<keyword evidence="3" id="KW-1185">Reference proteome</keyword>
<keyword evidence="1" id="KW-0812">Transmembrane</keyword>
<keyword evidence="1" id="KW-1133">Transmembrane helix</keyword>
<dbReference type="AlphaFoldDB" id="A0AAD1U7Y2"/>
<dbReference type="Proteomes" id="UP001295684">
    <property type="component" value="Unassembled WGS sequence"/>
</dbReference>
<sequence>MRVSDELRPTSFRVTFVCISIYLPGNSIFVLFSPSHELFISSEQISSLVTDIFELARLSCTSFTVSLKLCFLFSFQSLTFSFDNLYPYFSEFRLITILSRRSSNVSNLLAQIIRGCLTFLVSHSSSGERMINLTCLNLSSYFIPKGCINRKNLLTVVPPYLVCKKFQTSSLTIV</sequence>
<name>A0AAD1U7Y2_EUPCR</name>
<gene>
    <name evidence="2" type="ORF">ECRASSUSDP1_LOCUS5093</name>
</gene>
<reference evidence="2" key="1">
    <citation type="submission" date="2023-07" db="EMBL/GenBank/DDBJ databases">
        <authorList>
            <consortium name="AG Swart"/>
            <person name="Singh M."/>
            <person name="Singh A."/>
            <person name="Seah K."/>
            <person name="Emmerich C."/>
        </authorList>
    </citation>
    <scope>NUCLEOTIDE SEQUENCE</scope>
    <source>
        <strain evidence="2">DP1</strain>
    </source>
</reference>
<accession>A0AAD1U7Y2</accession>
<dbReference type="EMBL" id="CAMPGE010004904">
    <property type="protein sequence ID" value="CAI2363756.1"/>
    <property type="molecule type" value="Genomic_DNA"/>
</dbReference>
<proteinExistence type="predicted"/>
<comment type="caution">
    <text evidence="2">The sequence shown here is derived from an EMBL/GenBank/DDBJ whole genome shotgun (WGS) entry which is preliminary data.</text>
</comment>
<protein>
    <submittedName>
        <fullName evidence="2">Uncharacterized protein</fullName>
    </submittedName>
</protein>
<organism evidence="2 3">
    <name type="scientific">Euplotes crassus</name>
    <dbReference type="NCBI Taxonomy" id="5936"/>
    <lineage>
        <taxon>Eukaryota</taxon>
        <taxon>Sar</taxon>
        <taxon>Alveolata</taxon>
        <taxon>Ciliophora</taxon>
        <taxon>Intramacronucleata</taxon>
        <taxon>Spirotrichea</taxon>
        <taxon>Hypotrichia</taxon>
        <taxon>Euplotida</taxon>
        <taxon>Euplotidae</taxon>
        <taxon>Moneuplotes</taxon>
    </lineage>
</organism>
<feature type="transmembrane region" description="Helical" evidence="1">
    <location>
        <begin position="12"/>
        <end position="32"/>
    </location>
</feature>
<evidence type="ECO:0000256" key="1">
    <source>
        <dbReference type="SAM" id="Phobius"/>
    </source>
</evidence>
<evidence type="ECO:0000313" key="2">
    <source>
        <dbReference type="EMBL" id="CAI2363756.1"/>
    </source>
</evidence>
<evidence type="ECO:0000313" key="3">
    <source>
        <dbReference type="Proteomes" id="UP001295684"/>
    </source>
</evidence>